<dbReference type="RefSeq" id="WP_024029083.1">
    <property type="nucleotide sequence ID" value="NZ_ALAN01000080.1"/>
</dbReference>
<keyword evidence="5" id="KW-1185">Reference proteome</keyword>
<evidence type="ECO:0000256" key="1">
    <source>
        <dbReference type="ARBA" id="ARBA00004370"/>
    </source>
</evidence>
<dbReference type="InterPro" id="IPR001466">
    <property type="entry name" value="Beta-lactam-related"/>
</dbReference>
<dbReference type="SUPFAM" id="SSF56601">
    <property type="entry name" value="beta-lactamase/transpeptidase-like"/>
    <property type="match status" value="1"/>
</dbReference>
<dbReference type="AlphaFoldDB" id="A0AB94ILW7"/>
<dbReference type="EMBL" id="ALAN01000080">
    <property type="protein sequence ID" value="ETI68046.1"/>
    <property type="molecule type" value="Genomic_DNA"/>
</dbReference>
<dbReference type="PANTHER" id="PTHR46825:SF11">
    <property type="entry name" value="PENICILLIN-BINDING PROTEIN 4"/>
    <property type="match status" value="1"/>
</dbReference>
<accession>A0AB94ILW7</accession>
<dbReference type="Proteomes" id="UP000018877">
    <property type="component" value="Unassembled WGS sequence"/>
</dbReference>
<comment type="subcellular location">
    <subcellularLocation>
        <location evidence="1">Membrane</location>
    </subcellularLocation>
</comment>
<dbReference type="Pfam" id="PF00144">
    <property type="entry name" value="Beta-lactamase"/>
    <property type="match status" value="1"/>
</dbReference>
<reference evidence="4 5" key="1">
    <citation type="journal article" date="2014" name="Environ. Microbiol.">
        <title>The nitrate-ammonifying and nosZ-carrying bacterium Bacillus vireti is a potent source and sink for nitric and nitrous oxide under high nitrate conditions.</title>
        <authorList>
            <person name="Mania D."/>
            <person name="Heylen K."/>
            <person name="van Spanning R.J."/>
            <person name="Frostegard A."/>
        </authorList>
    </citation>
    <scope>NUCLEOTIDE SEQUENCE [LARGE SCALE GENOMIC DNA]</scope>
    <source>
        <strain evidence="4 5">LMG 21834</strain>
    </source>
</reference>
<comment type="caution">
    <text evidence="4">The sequence shown here is derived from an EMBL/GenBank/DDBJ whole genome shotgun (WGS) entry which is preliminary data.</text>
</comment>
<protein>
    <submittedName>
        <fullName evidence="4">Beta-lactamase</fullName>
    </submittedName>
</protein>
<proteinExistence type="predicted"/>
<dbReference type="InterPro" id="IPR012338">
    <property type="entry name" value="Beta-lactam/transpept-like"/>
</dbReference>
<keyword evidence="2" id="KW-0472">Membrane</keyword>
<evidence type="ECO:0000313" key="4">
    <source>
        <dbReference type="EMBL" id="ETI68046.1"/>
    </source>
</evidence>
<sequence>MKWKMIVWFISLSIGTVGFLKNPYLLKPKHNVSAHFETKQNETNLQRKLRNYLIANHLNGSFAIVKENQIIFQEGAGFANVQQKIVNQPATAHPIASITKLIVAASIMQLEDKQKLSIQDAVAAYIPDFPNGKKIKIIHLLNHTSGIDTPRWQPGNPKPAEIVKKIASKQIRFPAGTQWDYNDINYLVLGHIVEKVSGLPLHEYIRKNIFTKASMRHSGFITEEQAAAHYSTGYLKLGTQLIPAKPLKTNVLFGCGDIYSTVLDLCLFDEALMNGTLVSKQSLTKMLTAGPKSKYGLGLYVTNDKVFSRGVVGGWESLHVYFKNKTALAILLNVRDSKIDIHQVSNDLYKIINNVPSKF</sequence>
<name>A0AB94ILW7_9BACI</name>
<evidence type="ECO:0000256" key="2">
    <source>
        <dbReference type="ARBA" id="ARBA00023136"/>
    </source>
</evidence>
<dbReference type="GO" id="GO:0016020">
    <property type="term" value="C:membrane"/>
    <property type="evidence" value="ECO:0007669"/>
    <property type="project" value="UniProtKB-SubCell"/>
</dbReference>
<dbReference type="PANTHER" id="PTHR46825">
    <property type="entry name" value="D-ALANYL-D-ALANINE-CARBOXYPEPTIDASE/ENDOPEPTIDASE AMPH"/>
    <property type="match status" value="1"/>
</dbReference>
<evidence type="ECO:0000313" key="5">
    <source>
        <dbReference type="Proteomes" id="UP000018877"/>
    </source>
</evidence>
<gene>
    <name evidence="4" type="ORF">BAVI_14499</name>
</gene>
<dbReference type="Gene3D" id="3.40.710.10">
    <property type="entry name" value="DD-peptidase/beta-lactamase superfamily"/>
    <property type="match status" value="1"/>
</dbReference>
<dbReference type="InterPro" id="IPR050491">
    <property type="entry name" value="AmpC-like"/>
</dbReference>
<evidence type="ECO:0000259" key="3">
    <source>
        <dbReference type="Pfam" id="PF00144"/>
    </source>
</evidence>
<feature type="domain" description="Beta-lactamase-related" evidence="3">
    <location>
        <begin position="59"/>
        <end position="336"/>
    </location>
</feature>
<organism evidence="4 5">
    <name type="scientific">Neobacillus vireti LMG 21834</name>
    <dbReference type="NCBI Taxonomy" id="1131730"/>
    <lineage>
        <taxon>Bacteria</taxon>
        <taxon>Bacillati</taxon>
        <taxon>Bacillota</taxon>
        <taxon>Bacilli</taxon>
        <taxon>Bacillales</taxon>
        <taxon>Bacillaceae</taxon>
        <taxon>Neobacillus</taxon>
    </lineage>
</organism>